<feature type="compositionally biased region" description="Low complexity" evidence="1">
    <location>
        <begin position="142"/>
        <end position="157"/>
    </location>
</feature>
<evidence type="ECO:0000313" key="2">
    <source>
        <dbReference type="EMBL" id="MEU3553352.1"/>
    </source>
</evidence>
<dbReference type="Proteomes" id="UP001550850">
    <property type="component" value="Unassembled WGS sequence"/>
</dbReference>
<dbReference type="RefSeq" id="WP_108952672.1">
    <property type="nucleotide sequence ID" value="NZ_BEVZ01000002.1"/>
</dbReference>
<accession>A0ABV2YCA8</accession>
<feature type="region of interest" description="Disordered" evidence="1">
    <location>
        <begin position="140"/>
        <end position="163"/>
    </location>
</feature>
<organism evidence="2 3">
    <name type="scientific">Streptomyces fragilis</name>
    <dbReference type="NCBI Taxonomy" id="67301"/>
    <lineage>
        <taxon>Bacteria</taxon>
        <taxon>Bacillati</taxon>
        <taxon>Actinomycetota</taxon>
        <taxon>Actinomycetes</taxon>
        <taxon>Kitasatosporales</taxon>
        <taxon>Streptomycetaceae</taxon>
        <taxon>Streptomyces</taxon>
    </lineage>
</organism>
<dbReference type="EMBL" id="JBEZUR010000003">
    <property type="protein sequence ID" value="MEU3553352.1"/>
    <property type="molecule type" value="Genomic_DNA"/>
</dbReference>
<reference evidence="2 3" key="1">
    <citation type="submission" date="2024-06" db="EMBL/GenBank/DDBJ databases">
        <title>The Natural Products Discovery Center: Release of the First 8490 Sequenced Strains for Exploring Actinobacteria Biosynthetic Diversity.</title>
        <authorList>
            <person name="Kalkreuter E."/>
            <person name="Kautsar S.A."/>
            <person name="Yang D."/>
            <person name="Bader C.D."/>
            <person name="Teijaro C.N."/>
            <person name="Fluegel L."/>
            <person name="Davis C.M."/>
            <person name="Simpson J.R."/>
            <person name="Lauterbach L."/>
            <person name="Steele A.D."/>
            <person name="Gui C."/>
            <person name="Meng S."/>
            <person name="Li G."/>
            <person name="Viehrig K."/>
            <person name="Ye F."/>
            <person name="Su P."/>
            <person name="Kiefer A.F."/>
            <person name="Nichols A."/>
            <person name="Cepeda A.J."/>
            <person name="Yan W."/>
            <person name="Fan B."/>
            <person name="Jiang Y."/>
            <person name="Adhikari A."/>
            <person name="Zheng C.-J."/>
            <person name="Schuster L."/>
            <person name="Cowan T.M."/>
            <person name="Smanski M.J."/>
            <person name="Chevrette M.G."/>
            <person name="De Carvalho L.P.S."/>
            <person name="Shen B."/>
        </authorList>
    </citation>
    <scope>NUCLEOTIDE SEQUENCE [LARGE SCALE GENOMIC DNA]</scope>
    <source>
        <strain evidence="2 3">NPDC038104</strain>
    </source>
</reference>
<protein>
    <recommendedName>
        <fullName evidence="4">DUF222 domain-containing protein</fullName>
    </recommendedName>
</protein>
<gene>
    <name evidence="2" type="ORF">AB0E65_03785</name>
</gene>
<proteinExistence type="predicted"/>
<comment type="caution">
    <text evidence="2">The sequence shown here is derived from an EMBL/GenBank/DDBJ whole genome shotgun (WGS) entry which is preliminary data.</text>
</comment>
<name>A0ABV2YCA8_9ACTN</name>
<evidence type="ECO:0008006" key="4">
    <source>
        <dbReference type="Google" id="ProtNLM"/>
    </source>
</evidence>
<keyword evidence="3" id="KW-1185">Reference proteome</keyword>
<evidence type="ECO:0000313" key="3">
    <source>
        <dbReference type="Proteomes" id="UP001550850"/>
    </source>
</evidence>
<evidence type="ECO:0000256" key="1">
    <source>
        <dbReference type="SAM" id="MobiDB-lite"/>
    </source>
</evidence>
<sequence>MPSHRTELLGDAADTDDVVRVLTGRIEQRFEMSMGELAAAVAASPQAHPAATEIVHWHRLLTESQSDLERAEDELLAQLATQPNEIDDPTMALAHRVNEAVTVRDGRAMTVRFLLDPDEALRARFAARGAHRDTARVRRGPAVNTSPATAVASAPAALRGGVR</sequence>